<comment type="caution">
    <text evidence="1">The sequence shown here is derived from an EMBL/GenBank/DDBJ whole genome shotgun (WGS) entry which is preliminary data.</text>
</comment>
<name>A0A2S3ZQD6_9MICO</name>
<sequence>MPADTLKQVEPDNAGAFVVRPYSLTAPELGGLPAVLASAPTPVLAWVRYPATADQVHGHALAWTPRAVYIEWEGEGTHRAWVWASAVERPATSDKADSSTPPQQQANVLTVLNTQPAVALINAQLTQNGSEFVASMTQPAGPFGVVVFGSIEGEPVRLALSVNAATDMCAVGLSNLVSKEILSERAAPTFEEAIEAFPWAAALDALAPD</sequence>
<dbReference type="Proteomes" id="UP000237104">
    <property type="component" value="Unassembled WGS sequence"/>
</dbReference>
<dbReference type="EMBL" id="PPXF01000010">
    <property type="protein sequence ID" value="POH71410.1"/>
    <property type="molecule type" value="Genomic_DNA"/>
</dbReference>
<evidence type="ECO:0000313" key="1">
    <source>
        <dbReference type="EMBL" id="POH71410.1"/>
    </source>
</evidence>
<accession>A0A2S3ZQD6</accession>
<organism evidence="1 2">
    <name type="scientific">Cryobacterium zongtaii</name>
    <dbReference type="NCBI Taxonomy" id="1259217"/>
    <lineage>
        <taxon>Bacteria</taxon>
        <taxon>Bacillati</taxon>
        <taxon>Actinomycetota</taxon>
        <taxon>Actinomycetes</taxon>
        <taxon>Micrococcales</taxon>
        <taxon>Microbacteriaceae</taxon>
        <taxon>Cryobacterium</taxon>
    </lineage>
</organism>
<proteinExistence type="predicted"/>
<protein>
    <submittedName>
        <fullName evidence="1">Uncharacterized protein</fullName>
    </submittedName>
</protein>
<evidence type="ECO:0000313" key="2">
    <source>
        <dbReference type="Proteomes" id="UP000237104"/>
    </source>
</evidence>
<gene>
    <name evidence="1" type="ORF">C3B59_00815</name>
</gene>
<reference evidence="1 2" key="1">
    <citation type="submission" date="2018-01" db="EMBL/GenBank/DDBJ databases">
        <title>Cryobacterium sp. nov., from glaciers in China.</title>
        <authorList>
            <person name="Liu Q."/>
            <person name="Xin Y.-H."/>
        </authorList>
    </citation>
    <scope>NUCLEOTIDE SEQUENCE [LARGE SCALE GENOMIC DNA]</scope>
    <source>
        <strain evidence="1 2">TMB1-8</strain>
    </source>
</reference>
<dbReference type="AlphaFoldDB" id="A0A2S3ZQD6"/>